<dbReference type="WBParaSite" id="ECPE_0001702001-mRNA-1">
    <property type="protein sequence ID" value="ECPE_0001702001-mRNA-1"/>
    <property type="gene ID" value="ECPE_0001702001"/>
</dbReference>
<evidence type="ECO:0000313" key="2">
    <source>
        <dbReference type="EMBL" id="VDP94251.1"/>
    </source>
</evidence>
<dbReference type="EMBL" id="UZAN01066829">
    <property type="protein sequence ID" value="VDP94251.1"/>
    <property type="molecule type" value="Genomic_DNA"/>
</dbReference>
<feature type="region of interest" description="Disordered" evidence="1">
    <location>
        <begin position="109"/>
        <end position="162"/>
    </location>
</feature>
<dbReference type="OrthoDB" id="6230101at2759"/>
<proteinExistence type="predicted"/>
<dbReference type="AlphaFoldDB" id="A0A183BCP2"/>
<reference evidence="2 3" key="2">
    <citation type="submission" date="2018-11" db="EMBL/GenBank/DDBJ databases">
        <authorList>
            <consortium name="Pathogen Informatics"/>
        </authorList>
    </citation>
    <scope>NUCLEOTIDE SEQUENCE [LARGE SCALE GENOMIC DNA]</scope>
    <source>
        <strain evidence="2 3">Egypt</strain>
    </source>
</reference>
<accession>A0A183BCP2</accession>
<reference evidence="4" key="1">
    <citation type="submission" date="2016-06" db="UniProtKB">
        <authorList>
            <consortium name="WormBaseParasite"/>
        </authorList>
    </citation>
    <scope>IDENTIFICATION</scope>
</reference>
<evidence type="ECO:0000313" key="4">
    <source>
        <dbReference type="WBParaSite" id="ECPE_0001702001-mRNA-1"/>
    </source>
</evidence>
<name>A0A183BCP2_9TREM</name>
<dbReference type="Proteomes" id="UP000272942">
    <property type="component" value="Unassembled WGS sequence"/>
</dbReference>
<feature type="compositionally biased region" description="Polar residues" evidence="1">
    <location>
        <begin position="130"/>
        <end position="146"/>
    </location>
</feature>
<sequence>MVKTVKNAIASTSTKTISELEMLLDNFLLQYRNIVHATTKENPGKLFKAGSLRSSLQCVNSSDIVHFRGNDMRPSKGIIIRKISQAMIEITDLTDATVHRCHINHIHFNEIPTSDEDPVKETQENPPCATPQSPIPETSTDENSPVTLRRPTRRSSQIDEALLRDKICGDPAL</sequence>
<gene>
    <name evidence="2" type="ORF">ECPE_LOCUS16977</name>
</gene>
<keyword evidence="3" id="KW-1185">Reference proteome</keyword>
<evidence type="ECO:0000256" key="1">
    <source>
        <dbReference type="SAM" id="MobiDB-lite"/>
    </source>
</evidence>
<organism evidence="4">
    <name type="scientific">Echinostoma caproni</name>
    <dbReference type="NCBI Taxonomy" id="27848"/>
    <lineage>
        <taxon>Eukaryota</taxon>
        <taxon>Metazoa</taxon>
        <taxon>Spiralia</taxon>
        <taxon>Lophotrochozoa</taxon>
        <taxon>Platyhelminthes</taxon>
        <taxon>Trematoda</taxon>
        <taxon>Digenea</taxon>
        <taxon>Plagiorchiida</taxon>
        <taxon>Echinostomata</taxon>
        <taxon>Echinostomatoidea</taxon>
        <taxon>Echinostomatidae</taxon>
        <taxon>Echinostoma</taxon>
    </lineage>
</organism>
<evidence type="ECO:0000313" key="3">
    <source>
        <dbReference type="Proteomes" id="UP000272942"/>
    </source>
</evidence>
<protein>
    <submittedName>
        <fullName evidence="4">Integrase catalytic domain-containing protein</fullName>
    </submittedName>
</protein>